<dbReference type="VEuPathDB" id="FungiDB:KRP23_10218"/>
<keyword evidence="3" id="KW-1185">Reference proteome</keyword>
<feature type="compositionally biased region" description="Low complexity" evidence="1">
    <location>
        <begin position="29"/>
        <end position="52"/>
    </location>
</feature>
<dbReference type="AlphaFoldDB" id="H3GT67"/>
<dbReference type="VEuPathDB" id="FungiDB:KRP23_4487"/>
<dbReference type="HOGENOM" id="CLU_323021_0_0_1"/>
<dbReference type="PANTHER" id="PTHR33223:SF6">
    <property type="entry name" value="CCHC-TYPE DOMAIN-CONTAINING PROTEIN"/>
    <property type="match status" value="1"/>
</dbReference>
<dbReference type="eggNOG" id="ENOG502QVW1">
    <property type="taxonomic scope" value="Eukaryota"/>
</dbReference>
<evidence type="ECO:0000313" key="3">
    <source>
        <dbReference type="Proteomes" id="UP000005238"/>
    </source>
</evidence>
<dbReference type="STRING" id="164328.H3GT67"/>
<evidence type="ECO:0000313" key="2">
    <source>
        <dbReference type="EnsemblProtists" id="Phyra80288"/>
    </source>
</evidence>
<feature type="region of interest" description="Disordered" evidence="1">
    <location>
        <begin position="1"/>
        <end position="91"/>
    </location>
</feature>
<feature type="compositionally biased region" description="Low complexity" evidence="1">
    <location>
        <begin position="451"/>
        <end position="472"/>
    </location>
</feature>
<name>H3GT67_PHYRM</name>
<reference evidence="2" key="2">
    <citation type="submission" date="2015-06" db="UniProtKB">
        <authorList>
            <consortium name="EnsemblProtists"/>
        </authorList>
    </citation>
    <scope>IDENTIFICATION</scope>
    <source>
        <strain evidence="2">Pr102</strain>
    </source>
</reference>
<reference evidence="3" key="1">
    <citation type="journal article" date="2006" name="Science">
        <title>Phytophthora genome sequences uncover evolutionary origins and mechanisms of pathogenesis.</title>
        <authorList>
            <person name="Tyler B.M."/>
            <person name="Tripathy S."/>
            <person name="Zhang X."/>
            <person name="Dehal P."/>
            <person name="Jiang R.H."/>
            <person name="Aerts A."/>
            <person name="Arredondo F.D."/>
            <person name="Baxter L."/>
            <person name="Bensasson D."/>
            <person name="Beynon J.L."/>
            <person name="Chapman J."/>
            <person name="Damasceno C.M."/>
            <person name="Dorrance A.E."/>
            <person name="Dou D."/>
            <person name="Dickerman A.W."/>
            <person name="Dubchak I.L."/>
            <person name="Garbelotto M."/>
            <person name="Gijzen M."/>
            <person name="Gordon S.G."/>
            <person name="Govers F."/>
            <person name="Grunwald N.J."/>
            <person name="Huang W."/>
            <person name="Ivors K.L."/>
            <person name="Jones R.W."/>
            <person name="Kamoun S."/>
            <person name="Krampis K."/>
            <person name="Lamour K.H."/>
            <person name="Lee M.K."/>
            <person name="McDonald W.H."/>
            <person name="Medina M."/>
            <person name="Meijer H.J."/>
            <person name="Nordberg E.K."/>
            <person name="Maclean D.J."/>
            <person name="Ospina-Giraldo M.D."/>
            <person name="Morris P.F."/>
            <person name="Phuntumart V."/>
            <person name="Putnam N.H."/>
            <person name="Rash S."/>
            <person name="Rose J.K."/>
            <person name="Sakihama Y."/>
            <person name="Salamov A.A."/>
            <person name="Savidor A."/>
            <person name="Scheuring C.F."/>
            <person name="Smith B.M."/>
            <person name="Sobral B.W."/>
            <person name="Terry A."/>
            <person name="Torto-Alalibo T.A."/>
            <person name="Win J."/>
            <person name="Xu Z."/>
            <person name="Zhang H."/>
            <person name="Grigoriev I.V."/>
            <person name="Rokhsar D.S."/>
            <person name="Boore J.L."/>
        </authorList>
    </citation>
    <scope>NUCLEOTIDE SEQUENCE [LARGE SCALE GENOMIC DNA]</scope>
    <source>
        <strain evidence="3">Pr102</strain>
    </source>
</reference>
<feature type="region of interest" description="Disordered" evidence="1">
    <location>
        <begin position="314"/>
        <end position="336"/>
    </location>
</feature>
<organism evidence="2 3">
    <name type="scientific">Phytophthora ramorum</name>
    <name type="common">Sudden oak death agent</name>
    <dbReference type="NCBI Taxonomy" id="164328"/>
    <lineage>
        <taxon>Eukaryota</taxon>
        <taxon>Sar</taxon>
        <taxon>Stramenopiles</taxon>
        <taxon>Oomycota</taxon>
        <taxon>Peronosporomycetes</taxon>
        <taxon>Peronosporales</taxon>
        <taxon>Peronosporaceae</taxon>
        <taxon>Phytophthora</taxon>
    </lineage>
</organism>
<accession>H3GT67</accession>
<dbReference type="PANTHER" id="PTHR33223">
    <property type="entry name" value="CCHC-TYPE DOMAIN-CONTAINING PROTEIN"/>
    <property type="match status" value="1"/>
</dbReference>
<dbReference type="OMA" id="CKSRASY"/>
<sequence length="896" mass="101852">MRGSTNVSRGLGMPGVPEEHTREGGAQASEGGVELVEPPEVVDLVSESSASDDVVEVKRESVRVKEEEKTQDAAVYPDSPPLALEAPAPNPDVLPKLESRTDAQGVSSGALAAVAEDVVLDGERAVMYVRREVRRREELHSGRIAPPNVDFAWPTPRLDVNTYFEAAFATGDYFKWRSSMESQDDAWISEVNPVRWGVGTAQDLTAIQIPPTMLTSRECVVVLQTLLFDAGFEFSNLIPEWSKTHVSRIPDDLWQARMENEQKEFLARERLEAMERERRRDQRDLDARRHVQELTDRLVRAETARLEAERRAQDLEARQTQDERRAQESAQDAARADVLEQERLGAAYAERMQAEIDAERARWNEGVQREQMSEMESLRQKVQDAEAALGQERIMVPKTPRRRKVSRRRKGDNKDVRIQGAVRIQDTGHIQGARRSDDKRKPPKKEKRQDASSPADPDPSGDSSSEDSSSSESDYDFGQDADNNLTAAKTPEGTTLLTFRPYINSHTLSEFDTKAAIRERVHWWEQFANLAAQGAWSNKMRIQELKLKLSGAARDWFNQLPKHTQRDWKELATAFRKKYCKSRASYSERYYTMEMRSSESALDFFYRLNSAAGKADIDFRKSTKRLEKHIRRFITKLKETRLKTSLQGQRFKNISDLEYALEQDEEVWTQNERDAATSRNRDFRAGNLPNPGRPRPKRFERAYLTQNADFGVKMSEYPEELPRMQDAVEESGVSAQGVDPGSQDARDDGGALNAGPPGAEWTQTLTNEVYRVMDNMGWRPPGQAPHGNPVPNSGRRENPNWDKYCEKCHKWGHPEESCWKDIKCDRCQELGHPTHMCRAQPCDNCGKLHQGKPCEDWKALEDLKKLARQGALKDLPSHILDKLLDGEASTGKPLNL</sequence>
<dbReference type="EMBL" id="DS566044">
    <property type="status" value="NOT_ANNOTATED_CDS"/>
    <property type="molecule type" value="Genomic_DNA"/>
</dbReference>
<dbReference type="EnsemblProtists" id="Phyra80288">
    <property type="protein sequence ID" value="Phyra80288"/>
    <property type="gene ID" value="Phyra80288"/>
</dbReference>
<proteinExistence type="predicted"/>
<feature type="compositionally biased region" description="Basic and acidic residues" evidence="1">
    <location>
        <begin position="55"/>
        <end position="71"/>
    </location>
</feature>
<dbReference type="Proteomes" id="UP000005238">
    <property type="component" value="Unassembled WGS sequence"/>
</dbReference>
<evidence type="ECO:0000256" key="1">
    <source>
        <dbReference type="SAM" id="MobiDB-lite"/>
    </source>
</evidence>
<dbReference type="InParanoid" id="H3GT67"/>
<feature type="region of interest" description="Disordered" evidence="1">
    <location>
        <begin position="721"/>
        <end position="760"/>
    </location>
</feature>
<feature type="compositionally biased region" description="Basic and acidic residues" evidence="1">
    <location>
        <begin position="672"/>
        <end position="684"/>
    </location>
</feature>
<feature type="region of interest" description="Disordered" evidence="1">
    <location>
        <begin position="389"/>
        <end position="489"/>
    </location>
</feature>
<protein>
    <submittedName>
        <fullName evidence="2">Uncharacterized protein</fullName>
    </submittedName>
</protein>
<feature type="compositionally biased region" description="Basic residues" evidence="1">
    <location>
        <begin position="399"/>
        <end position="411"/>
    </location>
</feature>
<feature type="region of interest" description="Disordered" evidence="1">
    <location>
        <begin position="672"/>
        <end position="698"/>
    </location>
</feature>
<feature type="compositionally biased region" description="Basic and acidic residues" evidence="1">
    <location>
        <begin position="314"/>
        <end position="327"/>
    </location>
</feature>